<proteinExistence type="predicted"/>
<reference evidence="1" key="1">
    <citation type="journal article" date="2012" name="Nature">
        <title>The oyster genome reveals stress adaptation and complexity of shell formation.</title>
        <authorList>
            <person name="Zhang G."/>
            <person name="Fang X."/>
            <person name="Guo X."/>
            <person name="Li L."/>
            <person name="Luo R."/>
            <person name="Xu F."/>
            <person name="Yang P."/>
            <person name="Zhang L."/>
            <person name="Wang X."/>
            <person name="Qi H."/>
            <person name="Xiong Z."/>
            <person name="Que H."/>
            <person name="Xie Y."/>
            <person name="Holland P.W."/>
            <person name="Paps J."/>
            <person name="Zhu Y."/>
            <person name="Wu F."/>
            <person name="Chen Y."/>
            <person name="Wang J."/>
            <person name="Peng C."/>
            <person name="Meng J."/>
            <person name="Yang L."/>
            <person name="Liu J."/>
            <person name="Wen B."/>
            <person name="Zhang N."/>
            <person name="Huang Z."/>
            <person name="Zhu Q."/>
            <person name="Feng Y."/>
            <person name="Mount A."/>
            <person name="Hedgecock D."/>
            <person name="Xu Z."/>
            <person name="Liu Y."/>
            <person name="Domazet-Loso T."/>
            <person name="Du Y."/>
            <person name="Sun X."/>
            <person name="Zhang S."/>
            <person name="Liu B."/>
            <person name="Cheng P."/>
            <person name="Jiang X."/>
            <person name="Li J."/>
            <person name="Fan D."/>
            <person name="Wang W."/>
            <person name="Fu W."/>
            <person name="Wang T."/>
            <person name="Wang B."/>
            <person name="Zhang J."/>
            <person name="Peng Z."/>
            <person name="Li Y."/>
            <person name="Li N."/>
            <person name="Wang J."/>
            <person name="Chen M."/>
            <person name="He Y."/>
            <person name="Tan F."/>
            <person name="Song X."/>
            <person name="Zheng Q."/>
            <person name="Huang R."/>
            <person name="Yang H."/>
            <person name="Du X."/>
            <person name="Chen L."/>
            <person name="Yang M."/>
            <person name="Gaffney P.M."/>
            <person name="Wang S."/>
            <person name="Luo L."/>
            <person name="She Z."/>
            <person name="Ming Y."/>
            <person name="Huang W."/>
            <person name="Zhang S."/>
            <person name="Huang B."/>
            <person name="Zhang Y."/>
            <person name="Qu T."/>
            <person name="Ni P."/>
            <person name="Miao G."/>
            <person name="Wang J."/>
            <person name="Wang Q."/>
            <person name="Steinberg C.E."/>
            <person name="Wang H."/>
            <person name="Li N."/>
            <person name="Qian L."/>
            <person name="Zhang G."/>
            <person name="Li Y."/>
            <person name="Yang H."/>
            <person name="Liu X."/>
            <person name="Wang J."/>
            <person name="Yin Y."/>
            <person name="Wang J."/>
        </authorList>
    </citation>
    <scope>NUCLEOTIDE SEQUENCE [LARGE SCALE GENOMIC DNA]</scope>
    <source>
        <strain evidence="1">05x7-T-G4-1.051#20</strain>
    </source>
</reference>
<organism evidence="1">
    <name type="scientific">Magallana gigas</name>
    <name type="common">Pacific oyster</name>
    <name type="synonym">Crassostrea gigas</name>
    <dbReference type="NCBI Taxonomy" id="29159"/>
    <lineage>
        <taxon>Eukaryota</taxon>
        <taxon>Metazoa</taxon>
        <taxon>Spiralia</taxon>
        <taxon>Lophotrochozoa</taxon>
        <taxon>Mollusca</taxon>
        <taxon>Bivalvia</taxon>
        <taxon>Autobranchia</taxon>
        <taxon>Pteriomorphia</taxon>
        <taxon>Ostreida</taxon>
        <taxon>Ostreoidea</taxon>
        <taxon>Ostreidae</taxon>
        <taxon>Magallana</taxon>
    </lineage>
</organism>
<accession>K1QXE6</accession>
<evidence type="ECO:0000313" key="1">
    <source>
        <dbReference type="EMBL" id="EKC26226.1"/>
    </source>
</evidence>
<protein>
    <submittedName>
        <fullName evidence="1">Uncharacterized protein</fullName>
    </submittedName>
</protein>
<gene>
    <name evidence="1" type="ORF">CGI_10002614</name>
</gene>
<name>K1QXE6_MAGGI</name>
<dbReference type="InParanoid" id="K1QXE6"/>
<dbReference type="EMBL" id="JH816724">
    <property type="protein sequence ID" value="EKC26226.1"/>
    <property type="molecule type" value="Genomic_DNA"/>
</dbReference>
<sequence length="78" mass="9120">MSHPPFSNQMSIMINDIIYNLTEELMKRIFPKMNYIDNVRVSINVKGNSIVQIRFPLKCTPFTRRSLVEIDPYGQTTL</sequence>
<dbReference type="AlphaFoldDB" id="K1QXE6"/>
<dbReference type="HOGENOM" id="CLU_2624411_0_0_1"/>